<dbReference type="RefSeq" id="WP_205310585.1">
    <property type="nucleotide sequence ID" value="NZ_JAERPS020000001.1"/>
</dbReference>
<evidence type="ECO:0000313" key="1">
    <source>
        <dbReference type="EMBL" id="MBZ9610836.1"/>
    </source>
</evidence>
<proteinExistence type="predicted"/>
<dbReference type="Proteomes" id="UP000663814">
    <property type="component" value="Unassembled WGS sequence"/>
</dbReference>
<dbReference type="PANTHER" id="PTHR38733">
    <property type="entry name" value="PROTEIN MCRC"/>
    <property type="match status" value="1"/>
</dbReference>
<protein>
    <submittedName>
        <fullName evidence="1">McrC family protein</fullName>
    </submittedName>
</protein>
<name>A0ABS7X688_9GAMM</name>
<dbReference type="InterPro" id="IPR019292">
    <property type="entry name" value="McrC"/>
</dbReference>
<dbReference type="EMBL" id="JAERPS020000001">
    <property type="protein sequence ID" value="MBZ9610836.1"/>
    <property type="molecule type" value="Genomic_DNA"/>
</dbReference>
<accession>A0ABS7X688</accession>
<organism evidence="1 2">
    <name type="scientific">Rheinheimera maricola</name>
    <dbReference type="NCBI Taxonomy" id="2793282"/>
    <lineage>
        <taxon>Bacteria</taxon>
        <taxon>Pseudomonadati</taxon>
        <taxon>Pseudomonadota</taxon>
        <taxon>Gammaproteobacteria</taxon>
        <taxon>Chromatiales</taxon>
        <taxon>Chromatiaceae</taxon>
        <taxon>Rheinheimera</taxon>
    </lineage>
</organism>
<reference evidence="1 2" key="1">
    <citation type="submission" date="2020-12" db="EMBL/GenBank/DDBJ databases">
        <authorList>
            <person name="Ruan W."/>
            <person name="Khan S.A."/>
            <person name="Jeon C.O."/>
        </authorList>
    </citation>
    <scope>NUCLEOTIDE SEQUENCE [LARGE SCALE GENOMIC DNA]</scope>
    <source>
        <strain evidence="1 2">MA-13</strain>
    </source>
</reference>
<dbReference type="PANTHER" id="PTHR38733:SF1">
    <property type="entry name" value="TYPE IV METHYL-DIRECTED RESTRICTION ENZYME ECOKMCRBC"/>
    <property type="match status" value="1"/>
</dbReference>
<comment type="caution">
    <text evidence="1">The sequence shown here is derived from an EMBL/GenBank/DDBJ whole genome shotgun (WGS) entry which is preliminary data.</text>
</comment>
<dbReference type="Pfam" id="PF10117">
    <property type="entry name" value="McrBC"/>
    <property type="match status" value="1"/>
</dbReference>
<gene>
    <name evidence="1" type="ORF">I4W93_004440</name>
</gene>
<reference evidence="1 2" key="2">
    <citation type="submission" date="2021-08" db="EMBL/GenBank/DDBJ databases">
        <title>Rheinheimera aquimaris sp. nov., isolated from seawater of the East Sea in Korea.</title>
        <authorList>
            <person name="Kim K.H."/>
            <person name="Wenting R."/>
            <person name="Kim K.R."/>
            <person name="Jeon C.O."/>
        </authorList>
    </citation>
    <scope>NUCLEOTIDE SEQUENCE [LARGE SCALE GENOMIC DNA]</scope>
    <source>
        <strain evidence="1 2">MA-13</strain>
    </source>
</reference>
<keyword evidence="2" id="KW-1185">Reference proteome</keyword>
<evidence type="ECO:0000313" key="2">
    <source>
        <dbReference type="Proteomes" id="UP000663814"/>
    </source>
</evidence>
<sequence length="446" mass="50572">MKLQAKGGKPVNITVFEYGLLSASDKPAHDSVKTISTAAFDYLKKCCLCDETESRFLKLKIALGREVLQVQNYAGVVLCPDGTQIEILPKVAKAASDATEVDSARQSLFMMLKSLKQFRHLQTEVAGIKTQKMPLLEVFIAQFLHSVNQLIKKGIRSEYVREQSNNTFLKGKLLHSQQLKHNFINQHRFFVEFDNYLTDKPANRVIHSALAIVSKYTKLNRNHKLCQELLFAFNEIPFSKDHKRDFSAITLQRGMVHYDVPLKWARLVLDGLSPQAMSGKHQAYSLLFPMEALFESFVAHYLGKNLPAATQLTAQVQGKSLVLYGDKKYFLLKPDLMLMPAGLPSIILDTKWKLLDQTKSDGKDKFGLSQADFYQMLAYGYKYLSSSGQLVLIYPKSAQFDKPLQHSFVFDEEHQLRLYVIPFDIGHRAKVRLDLTAVGLPHLNPA</sequence>